<sequence>MTTSSIRIGGASGYWGDASLATPQLLASGNLDYIVYDYLAEVTMSIMAKARAKDPQLGYATDFVSAALKPNLKEISKQGVKIISNAGGENPTACGEAIRVLIAEQGLNLKVAIITGDDLIEEKQKLADAAYTEMFSGKSFPALEKIVSANAYLGAFPIAQALAMGADIVVTGRGVDSAVTLGACIHEFSWQAEQWDHLAQASLAGHLIECGTHMTGGNYTDWETVADTLADAGYPIVEINADSRFVCCKPEGTGGAVTIGTVAEQLVYEIGDPQRYILPDVICDFSEVTLNQIAENQVSVSGAKGYPAPDHYKVSLTWEDGFRGGQIYTYYGRDAERRARVFADNALIRARRALTQAGLPDFTETCIEVIGCEGHYGAERSQQSSREVDIKIAAMHPSPKGVALLIKETLGVALAAPPGLSIFQGGMPKPSMVVRLFSLLVPKTEFDIRIEMDGQCESYCAPVASTDPAVISEHVVPCLAAAEADWVAVSLEDLAWARSGDKGNKANIGVIARREEYLPYIAQALTEERVARAFSHFLENPEQADAVERFYLPGINGLNFLLHDVLSGGGVASLRNDPQGKGYSQLLLGMSIKVPPALLSKY</sequence>
<dbReference type="EMBL" id="JACXLD010000003">
    <property type="protein sequence ID" value="MBD2858796.1"/>
    <property type="molecule type" value="Genomic_DNA"/>
</dbReference>
<protein>
    <submittedName>
        <fullName evidence="3">DUF1446 domain-containing protein</fullName>
    </submittedName>
</protein>
<comment type="caution">
    <text evidence="3">The sequence shown here is derived from an EMBL/GenBank/DDBJ whole genome shotgun (WGS) entry which is preliminary data.</text>
</comment>
<feature type="domain" description="AtuA-like ferredoxin-fold" evidence="2">
    <location>
        <begin position="489"/>
        <end position="592"/>
    </location>
</feature>
<dbReference type="InterPro" id="IPR010839">
    <property type="entry name" value="AtuA_N"/>
</dbReference>
<gene>
    <name evidence="3" type="ORF">IB286_07205</name>
</gene>
<dbReference type="Proteomes" id="UP000610558">
    <property type="component" value="Unassembled WGS sequence"/>
</dbReference>
<dbReference type="PANTHER" id="PTHR47708">
    <property type="match status" value="1"/>
</dbReference>
<feature type="domain" description="Acyclic terpene utilisation N-terminal" evidence="1">
    <location>
        <begin position="6"/>
        <end position="451"/>
    </location>
</feature>
<proteinExistence type="predicted"/>
<dbReference type="Pfam" id="PF07287">
    <property type="entry name" value="AtuA"/>
    <property type="match status" value="1"/>
</dbReference>
<dbReference type="AlphaFoldDB" id="A0A927GVL5"/>
<dbReference type="InterPro" id="IPR056362">
    <property type="entry name" value="AtuA-like_ferredoxin_dom"/>
</dbReference>
<dbReference type="Pfam" id="PF23544">
    <property type="entry name" value="AtuA_ferredoxin"/>
    <property type="match status" value="1"/>
</dbReference>
<organism evidence="3 4">
    <name type="scientific">Spongiibacter pelagi</name>
    <dbReference type="NCBI Taxonomy" id="2760804"/>
    <lineage>
        <taxon>Bacteria</taxon>
        <taxon>Pseudomonadati</taxon>
        <taxon>Pseudomonadota</taxon>
        <taxon>Gammaproteobacteria</taxon>
        <taxon>Cellvibrionales</taxon>
        <taxon>Spongiibacteraceae</taxon>
        <taxon>Spongiibacter</taxon>
    </lineage>
</organism>
<name>A0A927GVL5_9GAMM</name>
<evidence type="ECO:0000259" key="1">
    <source>
        <dbReference type="Pfam" id="PF07287"/>
    </source>
</evidence>
<evidence type="ECO:0000313" key="3">
    <source>
        <dbReference type="EMBL" id="MBD2858796.1"/>
    </source>
</evidence>
<accession>A0A927GVL5</accession>
<dbReference type="RefSeq" id="WP_190763998.1">
    <property type="nucleotide sequence ID" value="NZ_JACXLD010000003.1"/>
</dbReference>
<reference evidence="3" key="1">
    <citation type="submission" date="2020-09" db="EMBL/GenBank/DDBJ databases">
        <authorList>
            <person name="Yoon J.-W."/>
        </authorList>
    </citation>
    <scope>NUCLEOTIDE SEQUENCE</scope>
    <source>
        <strain evidence="3">KMU-158</strain>
    </source>
</reference>
<keyword evidence="4" id="KW-1185">Reference proteome</keyword>
<evidence type="ECO:0000259" key="2">
    <source>
        <dbReference type="Pfam" id="PF23544"/>
    </source>
</evidence>
<dbReference type="PANTHER" id="PTHR47708:SF2">
    <property type="entry name" value="SI:CH73-132F6.5"/>
    <property type="match status" value="1"/>
</dbReference>
<evidence type="ECO:0000313" key="4">
    <source>
        <dbReference type="Proteomes" id="UP000610558"/>
    </source>
</evidence>